<accession>A0A542YW94</accession>
<evidence type="ECO:0000256" key="4">
    <source>
        <dbReference type="ARBA" id="ARBA00022741"/>
    </source>
</evidence>
<gene>
    <name evidence="7" type="primary">tilS</name>
    <name evidence="10" type="ORF">FB467_3423</name>
</gene>
<protein>
    <recommendedName>
        <fullName evidence="7">tRNA(Ile)-lysidine synthase</fullName>
        <ecNumber evidence="7">6.3.4.19</ecNumber>
    </recommendedName>
    <alternativeName>
        <fullName evidence="7">tRNA(Ile)-2-lysyl-cytidine synthase</fullName>
    </alternativeName>
    <alternativeName>
        <fullName evidence="7">tRNA(Ile)-lysidine synthetase</fullName>
    </alternativeName>
</protein>
<comment type="catalytic activity">
    <reaction evidence="6 7">
        <text>cytidine(34) in tRNA(Ile2) + L-lysine + ATP = lysidine(34) in tRNA(Ile2) + AMP + diphosphate + H(+)</text>
        <dbReference type="Rhea" id="RHEA:43744"/>
        <dbReference type="Rhea" id="RHEA-COMP:10625"/>
        <dbReference type="Rhea" id="RHEA-COMP:10670"/>
        <dbReference type="ChEBI" id="CHEBI:15378"/>
        <dbReference type="ChEBI" id="CHEBI:30616"/>
        <dbReference type="ChEBI" id="CHEBI:32551"/>
        <dbReference type="ChEBI" id="CHEBI:33019"/>
        <dbReference type="ChEBI" id="CHEBI:82748"/>
        <dbReference type="ChEBI" id="CHEBI:83665"/>
        <dbReference type="ChEBI" id="CHEBI:456215"/>
        <dbReference type="EC" id="6.3.4.19"/>
    </reaction>
</comment>
<evidence type="ECO:0000313" key="11">
    <source>
        <dbReference type="Proteomes" id="UP000319516"/>
    </source>
</evidence>
<keyword evidence="4 7" id="KW-0547">Nucleotide-binding</keyword>
<comment type="caution">
    <text evidence="10">The sequence shown here is derived from an EMBL/GenBank/DDBJ whole genome shotgun (WGS) entry which is preliminary data.</text>
</comment>
<evidence type="ECO:0000313" key="10">
    <source>
        <dbReference type="EMBL" id="TQL52244.1"/>
    </source>
</evidence>
<keyword evidence="2 7" id="KW-0436">Ligase</keyword>
<feature type="domain" description="tRNA(Ile)-lysidine/2-thiocytidine synthase N-terminal" evidence="8">
    <location>
        <begin position="29"/>
        <end position="211"/>
    </location>
</feature>
<keyword evidence="1 7" id="KW-0963">Cytoplasm</keyword>
<evidence type="ECO:0000256" key="2">
    <source>
        <dbReference type="ARBA" id="ARBA00022598"/>
    </source>
</evidence>
<dbReference type="Gene3D" id="1.20.59.20">
    <property type="match status" value="1"/>
</dbReference>
<dbReference type="Gene3D" id="3.40.50.620">
    <property type="entry name" value="HUPs"/>
    <property type="match status" value="1"/>
</dbReference>
<dbReference type="AlphaFoldDB" id="A0A542YW94"/>
<dbReference type="PANTHER" id="PTHR43033">
    <property type="entry name" value="TRNA(ILE)-LYSIDINE SYNTHASE-RELATED"/>
    <property type="match status" value="1"/>
</dbReference>
<feature type="domain" description="tRNA(Ile)-lysidine synthase substrate-binding" evidence="9">
    <location>
        <begin position="260"/>
        <end position="326"/>
    </location>
</feature>
<keyword evidence="11" id="KW-1185">Reference proteome</keyword>
<dbReference type="Proteomes" id="UP000319516">
    <property type="component" value="Unassembled WGS sequence"/>
</dbReference>
<organism evidence="10 11">
    <name type="scientific">Ornithinicoccus hortensis</name>
    <dbReference type="NCBI Taxonomy" id="82346"/>
    <lineage>
        <taxon>Bacteria</taxon>
        <taxon>Bacillati</taxon>
        <taxon>Actinomycetota</taxon>
        <taxon>Actinomycetes</taxon>
        <taxon>Micrococcales</taxon>
        <taxon>Intrasporangiaceae</taxon>
        <taxon>Ornithinicoccus</taxon>
    </lineage>
</organism>
<evidence type="ECO:0000259" key="9">
    <source>
        <dbReference type="Pfam" id="PF09179"/>
    </source>
</evidence>
<feature type="binding site" evidence="7">
    <location>
        <begin position="34"/>
        <end position="39"/>
    </location>
    <ligand>
        <name>ATP</name>
        <dbReference type="ChEBI" id="CHEBI:30616"/>
    </ligand>
</feature>
<dbReference type="GO" id="GO:0005524">
    <property type="term" value="F:ATP binding"/>
    <property type="evidence" value="ECO:0007669"/>
    <property type="project" value="UniProtKB-UniRule"/>
</dbReference>
<dbReference type="InterPro" id="IPR011063">
    <property type="entry name" value="TilS/TtcA_N"/>
</dbReference>
<dbReference type="NCBIfam" id="TIGR02432">
    <property type="entry name" value="lysidine_TilS_N"/>
    <property type="match status" value="1"/>
</dbReference>
<comment type="domain">
    <text evidence="7">The N-terminal region contains the highly conserved SGGXDS motif, predicted to be a P-loop motif involved in ATP binding.</text>
</comment>
<evidence type="ECO:0000256" key="5">
    <source>
        <dbReference type="ARBA" id="ARBA00022840"/>
    </source>
</evidence>
<dbReference type="Pfam" id="PF01171">
    <property type="entry name" value="ATP_bind_3"/>
    <property type="match status" value="1"/>
</dbReference>
<dbReference type="PANTHER" id="PTHR43033:SF1">
    <property type="entry name" value="TRNA(ILE)-LYSIDINE SYNTHASE-RELATED"/>
    <property type="match status" value="1"/>
</dbReference>
<sequence>MAGPHPAVAAARVGVRRALAAHGLERCTVLVACSGGPDSLALAAAAAFELPRSGGVAGAVVVDHGLQEGSGEVAEAAADACCALGLAPVQVVAPTVQRGPGGPEEAARTARHEALAAAARSLGADAVLLGHTRDDQAEQVLLGLARGSGTRSLSGMPSARVLPGSPRVLLLRPLLGLAREETEAVCAELGLAPWQDPHNGDTRFTRVRARNALRHLEDTLGPGLPAALARSADLLRDDADALQEVADTAYRELGDPPWPVPALTDLHPAVRRRLWQRLATEHGSPSGALTGRHLRAVDDLLLRWHGQGPIDLPGGLRAHRAEGRMWLERAGTG</sequence>
<comment type="function">
    <text evidence="7">Ligates lysine onto the cytidine present at position 34 of the AUA codon-specific tRNA(Ile) that contains the anticodon CAU, in an ATP-dependent manner. Cytidine is converted to lysidine, thus changing the amino acid specificity of the tRNA from methionine to isoleucine.</text>
</comment>
<reference evidence="10 11" key="1">
    <citation type="submission" date="2019-06" db="EMBL/GenBank/DDBJ databases">
        <title>Sequencing the genomes of 1000 actinobacteria strains.</title>
        <authorList>
            <person name="Klenk H.-P."/>
        </authorList>
    </citation>
    <scope>NUCLEOTIDE SEQUENCE [LARGE SCALE GENOMIC DNA]</scope>
    <source>
        <strain evidence="10 11">DSM 12335</strain>
    </source>
</reference>
<dbReference type="GO" id="GO:0005737">
    <property type="term" value="C:cytoplasm"/>
    <property type="evidence" value="ECO:0007669"/>
    <property type="project" value="UniProtKB-SubCell"/>
</dbReference>
<comment type="subcellular location">
    <subcellularLocation>
        <location evidence="7">Cytoplasm</location>
    </subcellularLocation>
</comment>
<dbReference type="RefSeq" id="WP_141786140.1">
    <property type="nucleotide sequence ID" value="NZ_BAAAIK010000001.1"/>
</dbReference>
<evidence type="ECO:0000256" key="3">
    <source>
        <dbReference type="ARBA" id="ARBA00022694"/>
    </source>
</evidence>
<dbReference type="Pfam" id="PF09179">
    <property type="entry name" value="TilS"/>
    <property type="match status" value="1"/>
</dbReference>
<evidence type="ECO:0000256" key="1">
    <source>
        <dbReference type="ARBA" id="ARBA00022490"/>
    </source>
</evidence>
<comment type="similarity">
    <text evidence="7">Belongs to the tRNA(Ile)-lysidine synthase family.</text>
</comment>
<dbReference type="EC" id="6.3.4.19" evidence="7"/>
<evidence type="ECO:0000256" key="7">
    <source>
        <dbReference type="HAMAP-Rule" id="MF_01161"/>
    </source>
</evidence>
<dbReference type="InterPro" id="IPR012795">
    <property type="entry name" value="tRNA_Ile_lys_synt_N"/>
</dbReference>
<keyword evidence="3 7" id="KW-0819">tRNA processing</keyword>
<dbReference type="InterPro" id="IPR015262">
    <property type="entry name" value="tRNA_Ile_lys_synt_subst-bd"/>
</dbReference>
<dbReference type="InterPro" id="IPR012094">
    <property type="entry name" value="tRNA_Ile_lys_synt"/>
</dbReference>
<dbReference type="GO" id="GO:0032267">
    <property type="term" value="F:tRNA(Ile)-lysidine synthase activity"/>
    <property type="evidence" value="ECO:0007669"/>
    <property type="project" value="UniProtKB-EC"/>
</dbReference>
<dbReference type="EMBL" id="VFOP01000001">
    <property type="protein sequence ID" value="TQL52244.1"/>
    <property type="molecule type" value="Genomic_DNA"/>
</dbReference>
<dbReference type="SUPFAM" id="SSF52402">
    <property type="entry name" value="Adenine nucleotide alpha hydrolases-like"/>
    <property type="match status" value="1"/>
</dbReference>
<evidence type="ECO:0000256" key="6">
    <source>
        <dbReference type="ARBA" id="ARBA00048539"/>
    </source>
</evidence>
<dbReference type="InterPro" id="IPR014729">
    <property type="entry name" value="Rossmann-like_a/b/a_fold"/>
</dbReference>
<dbReference type="CDD" id="cd01992">
    <property type="entry name" value="TilS_N"/>
    <property type="match status" value="1"/>
</dbReference>
<keyword evidence="5 7" id="KW-0067">ATP-binding</keyword>
<proteinExistence type="inferred from homology"/>
<dbReference type="HAMAP" id="MF_01161">
    <property type="entry name" value="tRNA_Ile_lys_synt"/>
    <property type="match status" value="1"/>
</dbReference>
<name>A0A542YW94_9MICO</name>
<evidence type="ECO:0000259" key="8">
    <source>
        <dbReference type="Pfam" id="PF01171"/>
    </source>
</evidence>
<dbReference type="OrthoDB" id="5244702at2"/>
<dbReference type="GO" id="GO:0006400">
    <property type="term" value="P:tRNA modification"/>
    <property type="evidence" value="ECO:0007669"/>
    <property type="project" value="UniProtKB-UniRule"/>
</dbReference>
<dbReference type="SUPFAM" id="SSF82829">
    <property type="entry name" value="MesJ substrate recognition domain-like"/>
    <property type="match status" value="1"/>
</dbReference>